<evidence type="ECO:0000313" key="3">
    <source>
        <dbReference type="WBParaSite" id="PSAMB.scaffold2058size25693.g16240.t1"/>
    </source>
</evidence>
<proteinExistence type="predicted"/>
<feature type="region of interest" description="Disordered" evidence="1">
    <location>
        <begin position="82"/>
        <end position="103"/>
    </location>
</feature>
<feature type="region of interest" description="Disordered" evidence="1">
    <location>
        <begin position="47"/>
        <end position="67"/>
    </location>
</feature>
<feature type="compositionally biased region" description="Basic residues" evidence="1">
    <location>
        <begin position="89"/>
        <end position="102"/>
    </location>
</feature>
<dbReference type="AlphaFoldDB" id="A0A914VJR3"/>
<evidence type="ECO:0000256" key="1">
    <source>
        <dbReference type="SAM" id="MobiDB-lite"/>
    </source>
</evidence>
<organism evidence="2 3">
    <name type="scientific">Plectus sambesii</name>
    <dbReference type="NCBI Taxonomy" id="2011161"/>
    <lineage>
        <taxon>Eukaryota</taxon>
        <taxon>Metazoa</taxon>
        <taxon>Ecdysozoa</taxon>
        <taxon>Nematoda</taxon>
        <taxon>Chromadorea</taxon>
        <taxon>Plectida</taxon>
        <taxon>Plectina</taxon>
        <taxon>Plectoidea</taxon>
        <taxon>Plectidae</taxon>
        <taxon>Plectus</taxon>
    </lineage>
</organism>
<accession>A0A914VJR3</accession>
<feature type="compositionally biased region" description="Basic and acidic residues" evidence="1">
    <location>
        <begin position="47"/>
        <end position="59"/>
    </location>
</feature>
<name>A0A914VJR3_9BILA</name>
<protein>
    <submittedName>
        <fullName evidence="3">Uncharacterized protein</fullName>
    </submittedName>
</protein>
<keyword evidence="2" id="KW-1185">Reference proteome</keyword>
<reference evidence="3" key="1">
    <citation type="submission" date="2022-11" db="UniProtKB">
        <authorList>
            <consortium name="WormBaseParasite"/>
        </authorList>
    </citation>
    <scope>IDENTIFICATION</scope>
</reference>
<evidence type="ECO:0000313" key="2">
    <source>
        <dbReference type="Proteomes" id="UP000887566"/>
    </source>
</evidence>
<sequence length="109" mass="12318">MPAVDRSTDDDAIRPQWTTAAMSAEERSRQLSSARWWLSDLRTAEKDARAHRAPHRGDGRTTICRSPPQPEHSLALLRAGVSDASVRHQSTHRRVTTGRHRRDNFVIAV</sequence>
<dbReference type="Proteomes" id="UP000887566">
    <property type="component" value="Unplaced"/>
</dbReference>
<feature type="region of interest" description="Disordered" evidence="1">
    <location>
        <begin position="1"/>
        <end position="26"/>
    </location>
</feature>
<feature type="compositionally biased region" description="Basic and acidic residues" evidence="1">
    <location>
        <begin position="1"/>
        <end position="13"/>
    </location>
</feature>
<dbReference type="WBParaSite" id="PSAMB.scaffold2058size25693.g16240.t1">
    <property type="protein sequence ID" value="PSAMB.scaffold2058size25693.g16240.t1"/>
    <property type="gene ID" value="PSAMB.scaffold2058size25693.g16240"/>
</dbReference>